<organism evidence="1 2">
    <name type="scientific">Croceibacterium mercuriale</name>
    <dbReference type="NCBI Taxonomy" id="1572751"/>
    <lineage>
        <taxon>Bacteria</taxon>
        <taxon>Pseudomonadati</taxon>
        <taxon>Pseudomonadota</taxon>
        <taxon>Alphaproteobacteria</taxon>
        <taxon>Sphingomonadales</taxon>
        <taxon>Erythrobacteraceae</taxon>
        <taxon>Croceibacterium</taxon>
    </lineage>
</organism>
<evidence type="ECO:0000313" key="1">
    <source>
        <dbReference type="EMBL" id="KHL24273.1"/>
    </source>
</evidence>
<comment type="caution">
    <text evidence="1">The sequence shown here is derived from an EMBL/GenBank/DDBJ whole genome shotgun (WGS) entry which is preliminary data.</text>
</comment>
<protein>
    <submittedName>
        <fullName evidence="1">Uncharacterized protein</fullName>
    </submittedName>
</protein>
<evidence type="ECO:0000313" key="2">
    <source>
        <dbReference type="Proteomes" id="UP000030988"/>
    </source>
</evidence>
<dbReference type="EMBL" id="JTDN01000003">
    <property type="protein sequence ID" value="KHL24273.1"/>
    <property type="molecule type" value="Genomic_DNA"/>
</dbReference>
<reference evidence="1 2" key="1">
    <citation type="submission" date="2014-11" db="EMBL/GenBank/DDBJ databases">
        <title>Draft genome sequence of Kirrobacter mercurialis.</title>
        <authorList>
            <person name="Coil D.A."/>
            <person name="Eisen J.A."/>
        </authorList>
    </citation>
    <scope>NUCLEOTIDE SEQUENCE [LARGE SCALE GENOMIC DNA]</scope>
    <source>
        <strain evidence="1 2">Coronado</strain>
    </source>
</reference>
<name>A0A0B2BRV2_9SPHN</name>
<dbReference type="Proteomes" id="UP000030988">
    <property type="component" value="Unassembled WGS sequence"/>
</dbReference>
<accession>A0A0B2BRV2</accession>
<gene>
    <name evidence="1" type="ORF">PK98_15010</name>
</gene>
<dbReference type="AlphaFoldDB" id="A0A0B2BRV2"/>
<sequence>MQKGANGEPQLKGQIGSEQVTLTIDTGQEGSLALQSSAWEQFVPADSVTITGQSLVGDNSVLTSRQTWIESLELAGETFTKVATSERRVPESWGHGSIGMGILKNYPFILNARAGAFWIAPSTNGGDGDTCD</sequence>
<proteinExistence type="predicted"/>
<keyword evidence="2" id="KW-1185">Reference proteome</keyword>